<name>A0A1G6HQ39_9BACI</name>
<dbReference type="RefSeq" id="WP_090794267.1">
    <property type="nucleotide sequence ID" value="NZ_FMYI01000003.1"/>
</dbReference>
<accession>A0A1G6HQ39</accession>
<proteinExistence type="predicted"/>
<evidence type="ECO:0000313" key="2">
    <source>
        <dbReference type="Proteomes" id="UP000242949"/>
    </source>
</evidence>
<reference evidence="2" key="1">
    <citation type="submission" date="2016-09" db="EMBL/GenBank/DDBJ databases">
        <authorList>
            <person name="Varghese N."/>
            <person name="Submissions S."/>
        </authorList>
    </citation>
    <scope>NUCLEOTIDE SEQUENCE [LARGE SCALE GENOMIC DNA]</scope>
    <source>
        <strain evidence="2">S5</strain>
    </source>
</reference>
<dbReference type="AlphaFoldDB" id="A0A1G6HQ39"/>
<keyword evidence="2" id="KW-1185">Reference proteome</keyword>
<dbReference type="Proteomes" id="UP000242949">
    <property type="component" value="Unassembled WGS sequence"/>
</dbReference>
<dbReference type="STRING" id="1612202.SAMN05421734_103167"/>
<gene>
    <name evidence="1" type="ORF">SAMN05421734_103167</name>
</gene>
<protein>
    <submittedName>
        <fullName evidence="1">Uncharacterized protein</fullName>
    </submittedName>
</protein>
<organism evidence="1 2">
    <name type="scientific">Pelagirhabdus alkalitolerans</name>
    <dbReference type="NCBI Taxonomy" id="1612202"/>
    <lineage>
        <taxon>Bacteria</taxon>
        <taxon>Bacillati</taxon>
        <taxon>Bacillota</taxon>
        <taxon>Bacilli</taxon>
        <taxon>Bacillales</taxon>
        <taxon>Bacillaceae</taxon>
        <taxon>Pelagirhabdus</taxon>
    </lineage>
</organism>
<sequence length="109" mass="13033">MALMNDESHEHSKETQNQLRAIQILDAFTEAKDVYVIIFKTKNNPITKEMAFNRVMPLSDEGYLISMHSEWICHGMYYEQKQSIQLMRDEIIEVYQKDKNEYDFIVYTD</sequence>
<dbReference type="EMBL" id="FMYI01000003">
    <property type="protein sequence ID" value="SDB96360.1"/>
    <property type="molecule type" value="Genomic_DNA"/>
</dbReference>
<evidence type="ECO:0000313" key="1">
    <source>
        <dbReference type="EMBL" id="SDB96360.1"/>
    </source>
</evidence>